<comment type="caution">
    <text evidence="2">The sequence shown here is derived from an EMBL/GenBank/DDBJ whole genome shotgun (WGS) entry which is preliminary data.</text>
</comment>
<keyword evidence="3" id="KW-1185">Reference proteome</keyword>
<dbReference type="AlphaFoldDB" id="A0A2G8KP43"/>
<protein>
    <recommendedName>
        <fullName evidence="4">Ig-like domain-containing protein</fullName>
    </recommendedName>
</protein>
<keyword evidence="1" id="KW-1133">Transmembrane helix</keyword>
<evidence type="ECO:0008006" key="4">
    <source>
        <dbReference type="Google" id="ProtNLM"/>
    </source>
</evidence>
<feature type="transmembrane region" description="Helical" evidence="1">
    <location>
        <begin position="184"/>
        <end position="206"/>
    </location>
</feature>
<keyword evidence="1" id="KW-0472">Membrane</keyword>
<dbReference type="EMBL" id="MRZV01000447">
    <property type="protein sequence ID" value="PIK49784.1"/>
    <property type="molecule type" value="Genomic_DNA"/>
</dbReference>
<keyword evidence="1" id="KW-0812">Transmembrane</keyword>
<name>A0A2G8KP43_STIJA</name>
<reference evidence="2 3" key="1">
    <citation type="journal article" date="2017" name="PLoS Biol.">
        <title>The sea cucumber genome provides insights into morphological evolution and visceral regeneration.</title>
        <authorList>
            <person name="Zhang X."/>
            <person name="Sun L."/>
            <person name="Yuan J."/>
            <person name="Sun Y."/>
            <person name="Gao Y."/>
            <person name="Zhang L."/>
            <person name="Li S."/>
            <person name="Dai H."/>
            <person name="Hamel J.F."/>
            <person name="Liu C."/>
            <person name="Yu Y."/>
            <person name="Liu S."/>
            <person name="Lin W."/>
            <person name="Guo K."/>
            <person name="Jin S."/>
            <person name="Xu P."/>
            <person name="Storey K.B."/>
            <person name="Huan P."/>
            <person name="Zhang T."/>
            <person name="Zhou Y."/>
            <person name="Zhang J."/>
            <person name="Lin C."/>
            <person name="Li X."/>
            <person name="Xing L."/>
            <person name="Huo D."/>
            <person name="Sun M."/>
            <person name="Wang L."/>
            <person name="Mercier A."/>
            <person name="Li F."/>
            <person name="Yang H."/>
            <person name="Xiang J."/>
        </authorList>
    </citation>
    <scope>NUCLEOTIDE SEQUENCE [LARGE SCALE GENOMIC DNA]</scope>
    <source>
        <strain evidence="2">Shaxun</strain>
        <tissue evidence="2">Muscle</tissue>
    </source>
</reference>
<proteinExistence type="predicted"/>
<accession>A0A2G8KP43</accession>
<organism evidence="2 3">
    <name type="scientific">Stichopus japonicus</name>
    <name type="common">Sea cucumber</name>
    <dbReference type="NCBI Taxonomy" id="307972"/>
    <lineage>
        <taxon>Eukaryota</taxon>
        <taxon>Metazoa</taxon>
        <taxon>Echinodermata</taxon>
        <taxon>Eleutherozoa</taxon>
        <taxon>Echinozoa</taxon>
        <taxon>Holothuroidea</taxon>
        <taxon>Aspidochirotacea</taxon>
        <taxon>Aspidochirotida</taxon>
        <taxon>Stichopodidae</taxon>
        <taxon>Apostichopus</taxon>
    </lineage>
</organism>
<evidence type="ECO:0000313" key="3">
    <source>
        <dbReference type="Proteomes" id="UP000230750"/>
    </source>
</evidence>
<evidence type="ECO:0000256" key="1">
    <source>
        <dbReference type="SAM" id="Phobius"/>
    </source>
</evidence>
<evidence type="ECO:0000313" key="2">
    <source>
        <dbReference type="EMBL" id="PIK49784.1"/>
    </source>
</evidence>
<sequence length="283" mass="32087">TTAINEYIVMEGDDVKLVYKSNGSVGIYRVEDSNHIIVRNGSLEGNPMIYDDWFTEVSSSMNITLFEEFCSFPPSVYMEELQVMISPSVNTMTDSGNITFTCSSNAGPLNNVTWKITLEFPKSSISLLVNCDRLIFGLDTPIHIDNTSIYAECLGVIRSQSADAKAVLFLQAYILGSQMDLISYLYFAFFFAFVVVVLCLMIYCCYETKKSLINSQNQYTLNVSGNEHQPNESPEHYQQITYKEKEDEEHIEIPGDLQFIYDKECYLVPSQNIATDTQHVVMN</sequence>
<gene>
    <name evidence="2" type="ORF">BSL78_13337</name>
</gene>
<feature type="non-terminal residue" evidence="2">
    <location>
        <position position="1"/>
    </location>
</feature>
<dbReference type="Proteomes" id="UP000230750">
    <property type="component" value="Unassembled WGS sequence"/>
</dbReference>